<dbReference type="EMBL" id="JAUFPN010000299">
    <property type="protein sequence ID" value="MDN3568659.1"/>
    <property type="molecule type" value="Genomic_DNA"/>
</dbReference>
<accession>A0ABT8AFS4</accession>
<sequence length="69" mass="7333">MDYRILSITADGPVVVLCVAVGGVTHEVRVTPQGHVMVPAELAGNFQREAIEADCLAMVEQAARLGWVA</sequence>
<reference evidence="2" key="1">
    <citation type="journal article" date="2019" name="Int. J. Syst. Evol. Microbiol.">
        <title>The Global Catalogue of Microorganisms (GCM) 10K type strain sequencing project: providing services to taxonomists for standard genome sequencing and annotation.</title>
        <authorList>
            <consortium name="The Broad Institute Genomics Platform"/>
            <consortium name="The Broad Institute Genome Sequencing Center for Infectious Disease"/>
            <person name="Wu L."/>
            <person name="Ma J."/>
        </authorList>
    </citation>
    <scope>NUCLEOTIDE SEQUENCE [LARGE SCALE GENOMIC DNA]</scope>
    <source>
        <strain evidence="2">CECT 7131</strain>
    </source>
</reference>
<dbReference type="RefSeq" id="WP_290320768.1">
    <property type="nucleotide sequence ID" value="NZ_JAUFPN010000299.1"/>
</dbReference>
<evidence type="ECO:0000313" key="2">
    <source>
        <dbReference type="Proteomes" id="UP001529369"/>
    </source>
</evidence>
<keyword evidence="2" id="KW-1185">Reference proteome</keyword>
<dbReference type="Proteomes" id="UP001529369">
    <property type="component" value="Unassembled WGS sequence"/>
</dbReference>
<protein>
    <submittedName>
        <fullName evidence="1">Uncharacterized protein</fullName>
    </submittedName>
</protein>
<evidence type="ECO:0000313" key="1">
    <source>
        <dbReference type="EMBL" id="MDN3568659.1"/>
    </source>
</evidence>
<proteinExistence type="predicted"/>
<comment type="caution">
    <text evidence="1">The sequence shown here is derived from an EMBL/GenBank/DDBJ whole genome shotgun (WGS) entry which is preliminary data.</text>
</comment>
<organism evidence="1 2">
    <name type="scientific">Paeniroseomonas aquatica</name>
    <dbReference type="NCBI Taxonomy" id="373043"/>
    <lineage>
        <taxon>Bacteria</taxon>
        <taxon>Pseudomonadati</taxon>
        <taxon>Pseudomonadota</taxon>
        <taxon>Alphaproteobacteria</taxon>
        <taxon>Acetobacterales</taxon>
        <taxon>Acetobacteraceae</taxon>
        <taxon>Paeniroseomonas</taxon>
    </lineage>
</organism>
<gene>
    <name evidence="1" type="ORF">QWZ14_30155</name>
</gene>
<name>A0ABT8AFS4_9PROT</name>